<keyword evidence="2" id="KW-1185">Reference proteome</keyword>
<dbReference type="EMBL" id="JBHUMF010000016">
    <property type="protein sequence ID" value="MFD2680688.1"/>
    <property type="molecule type" value="Genomic_DNA"/>
</dbReference>
<evidence type="ECO:0000313" key="1">
    <source>
        <dbReference type="EMBL" id="MFD2680688.1"/>
    </source>
</evidence>
<proteinExistence type="predicted"/>
<comment type="caution">
    <text evidence="1">The sequence shown here is derived from an EMBL/GenBank/DDBJ whole genome shotgun (WGS) entry which is preliminary data.</text>
</comment>
<name>A0ABW5RQ77_9BACI</name>
<dbReference type="RefSeq" id="WP_377934309.1">
    <property type="nucleotide sequence ID" value="NZ_JBHUMF010000016.1"/>
</dbReference>
<reference evidence="2" key="1">
    <citation type="journal article" date="2019" name="Int. J. Syst. Evol. Microbiol.">
        <title>The Global Catalogue of Microorganisms (GCM) 10K type strain sequencing project: providing services to taxonomists for standard genome sequencing and annotation.</title>
        <authorList>
            <consortium name="The Broad Institute Genomics Platform"/>
            <consortium name="The Broad Institute Genome Sequencing Center for Infectious Disease"/>
            <person name="Wu L."/>
            <person name="Ma J."/>
        </authorList>
    </citation>
    <scope>NUCLEOTIDE SEQUENCE [LARGE SCALE GENOMIC DNA]</scope>
    <source>
        <strain evidence="2">KCTC 3913</strain>
    </source>
</reference>
<sequence>MDKEATTQNEDNLIPSSEELDSLINKLQTSVKDVLTDLNKDVQKSLRDEALESLKSSIPTLSLGSLLPKLKDLKVNSSLSDSENLGSVLSKLQFDKWGHLIRGWDASQEGADFKLKLNGETIAELNLSTLKNTVLREEE</sequence>
<evidence type="ECO:0000313" key="2">
    <source>
        <dbReference type="Proteomes" id="UP001597506"/>
    </source>
</evidence>
<dbReference type="Proteomes" id="UP001597506">
    <property type="component" value="Unassembled WGS sequence"/>
</dbReference>
<organism evidence="1 2">
    <name type="scientific">Bacillus seohaeanensis</name>
    <dbReference type="NCBI Taxonomy" id="284580"/>
    <lineage>
        <taxon>Bacteria</taxon>
        <taxon>Bacillati</taxon>
        <taxon>Bacillota</taxon>
        <taxon>Bacilli</taxon>
        <taxon>Bacillales</taxon>
        <taxon>Bacillaceae</taxon>
        <taxon>Bacillus</taxon>
    </lineage>
</organism>
<accession>A0ABW5RQ77</accession>
<gene>
    <name evidence="1" type="ORF">ACFSUL_07940</name>
</gene>
<protein>
    <submittedName>
        <fullName evidence="1">Uncharacterized protein</fullName>
    </submittedName>
</protein>